<evidence type="ECO:0000256" key="7">
    <source>
        <dbReference type="ARBA" id="ARBA00023180"/>
    </source>
</evidence>
<gene>
    <name evidence="10" type="ORF">AWZ03_001053</name>
</gene>
<feature type="repeat" description="Cys-rich GLG1" evidence="8">
    <location>
        <begin position="55"/>
        <end position="115"/>
    </location>
</feature>
<dbReference type="InterPro" id="IPR017873">
    <property type="entry name" value="Cys-rich_GLG1_repeat_euk"/>
</dbReference>
<sequence>MIKILQEQALNYKLNPVLQHFCKSEIQELCKKYMDADEHGQVEECLKAAFLRKQLINRECQLEVATLIAEAKADIHVDPILEMACTVDLLRYCGNVASGNARKLDCLRRLLRESPKSLEPDCRDKLQKRIEMFRNADDTLALPLEDMGQLVQQVVASPARKFFLVILMSATGLVFLTGIFLGRATKRAMGLKNK</sequence>
<dbReference type="InterPro" id="IPR039728">
    <property type="entry name" value="GLG1"/>
</dbReference>
<dbReference type="PROSITE" id="PS51289">
    <property type="entry name" value="GLG1_C_RICH"/>
    <property type="match status" value="1"/>
</dbReference>
<evidence type="ECO:0000256" key="5">
    <source>
        <dbReference type="ARBA" id="ARBA00022989"/>
    </source>
</evidence>
<keyword evidence="4" id="KW-0677">Repeat</keyword>
<name>A0A484BXI9_DRONA</name>
<feature type="transmembrane region" description="Helical" evidence="9">
    <location>
        <begin position="162"/>
        <end position="182"/>
    </location>
</feature>
<dbReference type="AlphaFoldDB" id="A0A484BXI9"/>
<keyword evidence="11" id="KW-1185">Reference proteome</keyword>
<dbReference type="OMA" id="WTHEDRI"/>
<evidence type="ECO:0000256" key="8">
    <source>
        <dbReference type="PROSITE-ProRule" id="PRU00622"/>
    </source>
</evidence>
<keyword evidence="7" id="KW-0325">Glycoprotein</keyword>
<evidence type="ECO:0000256" key="4">
    <source>
        <dbReference type="ARBA" id="ARBA00022737"/>
    </source>
</evidence>
<keyword evidence="3" id="KW-0732">Signal</keyword>
<keyword evidence="5 9" id="KW-1133">Transmembrane helix</keyword>
<dbReference type="GO" id="GO:0017134">
    <property type="term" value="F:fibroblast growth factor binding"/>
    <property type="evidence" value="ECO:0007669"/>
    <property type="project" value="TreeGrafter"/>
</dbReference>
<dbReference type="InterPro" id="IPR001893">
    <property type="entry name" value="Cys-rich_GLG1_repeat"/>
</dbReference>
<keyword evidence="2 9" id="KW-0812">Transmembrane</keyword>
<evidence type="ECO:0000256" key="3">
    <source>
        <dbReference type="ARBA" id="ARBA00022729"/>
    </source>
</evidence>
<keyword evidence="6 9" id="KW-0472">Membrane</keyword>
<comment type="subcellular location">
    <subcellularLocation>
        <location evidence="1">Membrane</location>
        <topology evidence="1">Single-pass type I membrane protein</topology>
    </subcellularLocation>
</comment>
<dbReference type="PANTHER" id="PTHR11884">
    <property type="entry name" value="SELECTIN LIGAND RELATED"/>
    <property type="match status" value="1"/>
</dbReference>
<dbReference type="Pfam" id="PF00839">
    <property type="entry name" value="Cys_rich_FGFR"/>
    <property type="match status" value="2"/>
</dbReference>
<proteinExistence type="predicted"/>
<dbReference type="STRING" id="7232.A0A484BXI9"/>
<organism evidence="10 11">
    <name type="scientific">Drosophila navojoa</name>
    <name type="common">Fruit fly</name>
    <dbReference type="NCBI Taxonomy" id="7232"/>
    <lineage>
        <taxon>Eukaryota</taxon>
        <taxon>Metazoa</taxon>
        <taxon>Ecdysozoa</taxon>
        <taxon>Arthropoda</taxon>
        <taxon>Hexapoda</taxon>
        <taxon>Insecta</taxon>
        <taxon>Pterygota</taxon>
        <taxon>Neoptera</taxon>
        <taxon>Endopterygota</taxon>
        <taxon>Diptera</taxon>
        <taxon>Brachycera</taxon>
        <taxon>Muscomorpha</taxon>
        <taxon>Ephydroidea</taxon>
        <taxon>Drosophilidae</taxon>
        <taxon>Drosophila</taxon>
    </lineage>
</organism>
<evidence type="ECO:0000313" key="11">
    <source>
        <dbReference type="Proteomes" id="UP000295192"/>
    </source>
</evidence>
<reference evidence="10 11" key="1">
    <citation type="journal article" date="2019" name="J. Hered.">
        <title>An Improved Genome Assembly for Drosophila navojoa, the Basal Species in the mojavensis Cluster.</title>
        <authorList>
            <person name="Vanderlinde T."/>
            <person name="Dupim E.G."/>
            <person name="Nazario-Yepiz N.O."/>
            <person name="Carvalho A.B."/>
        </authorList>
    </citation>
    <scope>NUCLEOTIDE SEQUENCE [LARGE SCALE GENOMIC DNA]</scope>
    <source>
        <strain evidence="10">Navoj_Jal97</strain>
        <tissue evidence="10">Whole organism</tissue>
    </source>
</reference>
<evidence type="ECO:0008006" key="12">
    <source>
        <dbReference type="Google" id="ProtNLM"/>
    </source>
</evidence>
<evidence type="ECO:0000256" key="1">
    <source>
        <dbReference type="ARBA" id="ARBA00004479"/>
    </source>
</evidence>
<evidence type="ECO:0000256" key="9">
    <source>
        <dbReference type="SAM" id="Phobius"/>
    </source>
</evidence>
<evidence type="ECO:0000256" key="6">
    <source>
        <dbReference type="ARBA" id="ARBA00023136"/>
    </source>
</evidence>
<protein>
    <recommendedName>
        <fullName evidence="12">Golgi apparatus protein 1</fullName>
    </recommendedName>
</protein>
<accession>A0A484BXI9</accession>
<dbReference type="PANTHER" id="PTHR11884:SF1">
    <property type="entry name" value="GOLGI APPARATUS PROTEIN 1"/>
    <property type="match status" value="1"/>
</dbReference>
<evidence type="ECO:0000256" key="2">
    <source>
        <dbReference type="ARBA" id="ARBA00022692"/>
    </source>
</evidence>
<dbReference type="Proteomes" id="UP000295192">
    <property type="component" value="Unassembled WGS sequence"/>
</dbReference>
<dbReference type="OrthoDB" id="2015434at2759"/>
<comment type="caution">
    <text evidence="10">The sequence shown here is derived from an EMBL/GenBank/DDBJ whole genome shotgun (WGS) entry which is preliminary data.</text>
</comment>
<dbReference type="EMBL" id="LSRL02000003">
    <property type="protein sequence ID" value="TDG52820.1"/>
    <property type="molecule type" value="Genomic_DNA"/>
</dbReference>
<evidence type="ECO:0000313" key="10">
    <source>
        <dbReference type="EMBL" id="TDG52820.1"/>
    </source>
</evidence>
<dbReference type="GO" id="GO:0000139">
    <property type="term" value="C:Golgi membrane"/>
    <property type="evidence" value="ECO:0007669"/>
    <property type="project" value="InterPro"/>
</dbReference>